<gene>
    <name evidence="3" type="ORF">SETTUDRAFT_37707</name>
</gene>
<feature type="region of interest" description="Disordered" evidence="1">
    <location>
        <begin position="1"/>
        <end position="54"/>
    </location>
</feature>
<keyword evidence="2" id="KW-1133">Transmembrane helix</keyword>
<dbReference type="AlphaFoldDB" id="R0KJ51"/>
<protein>
    <submittedName>
        <fullName evidence="3">Uncharacterized protein</fullName>
    </submittedName>
</protein>
<dbReference type="GeneID" id="19404285"/>
<accession>R0KJ51</accession>
<name>R0KJ51_EXST2</name>
<dbReference type="HOGENOM" id="CLU_1603761_0_0_1"/>
<reference evidence="3 4" key="2">
    <citation type="journal article" date="2013" name="PLoS Genet.">
        <title>Comparative genome structure, secondary metabolite, and effector coding capacity across Cochliobolus pathogens.</title>
        <authorList>
            <person name="Condon B.J."/>
            <person name="Leng Y."/>
            <person name="Wu D."/>
            <person name="Bushley K.E."/>
            <person name="Ohm R.A."/>
            <person name="Otillar R."/>
            <person name="Martin J."/>
            <person name="Schackwitz W."/>
            <person name="Grimwood J."/>
            <person name="MohdZainudin N."/>
            <person name="Xue C."/>
            <person name="Wang R."/>
            <person name="Manning V.A."/>
            <person name="Dhillon B."/>
            <person name="Tu Z.J."/>
            <person name="Steffenson B.J."/>
            <person name="Salamov A."/>
            <person name="Sun H."/>
            <person name="Lowry S."/>
            <person name="LaButti K."/>
            <person name="Han J."/>
            <person name="Copeland A."/>
            <person name="Lindquist E."/>
            <person name="Barry K."/>
            <person name="Schmutz J."/>
            <person name="Baker S.E."/>
            <person name="Ciuffetti L.M."/>
            <person name="Grigoriev I.V."/>
            <person name="Zhong S."/>
            <person name="Turgeon B.G."/>
        </authorList>
    </citation>
    <scope>NUCLEOTIDE SEQUENCE [LARGE SCALE GENOMIC DNA]</scope>
    <source>
        <strain evidence="4">28A</strain>
    </source>
</reference>
<keyword evidence="2" id="KW-0472">Membrane</keyword>
<feature type="compositionally biased region" description="Acidic residues" evidence="1">
    <location>
        <begin position="44"/>
        <end position="53"/>
    </location>
</feature>
<dbReference type="RefSeq" id="XP_008022908.1">
    <property type="nucleotide sequence ID" value="XM_008024717.1"/>
</dbReference>
<dbReference type="Proteomes" id="UP000016935">
    <property type="component" value="Unassembled WGS sequence"/>
</dbReference>
<organism evidence="3 4">
    <name type="scientific">Exserohilum turcicum (strain 28A)</name>
    <name type="common">Northern leaf blight fungus</name>
    <name type="synonym">Setosphaeria turcica</name>
    <dbReference type="NCBI Taxonomy" id="671987"/>
    <lineage>
        <taxon>Eukaryota</taxon>
        <taxon>Fungi</taxon>
        <taxon>Dikarya</taxon>
        <taxon>Ascomycota</taxon>
        <taxon>Pezizomycotina</taxon>
        <taxon>Dothideomycetes</taxon>
        <taxon>Pleosporomycetidae</taxon>
        <taxon>Pleosporales</taxon>
        <taxon>Pleosporineae</taxon>
        <taxon>Pleosporaceae</taxon>
        <taxon>Exserohilum</taxon>
    </lineage>
</organism>
<reference evidence="3 4" key="1">
    <citation type="journal article" date="2012" name="PLoS Pathog.">
        <title>Diverse lifestyles and strategies of plant pathogenesis encoded in the genomes of eighteen Dothideomycetes fungi.</title>
        <authorList>
            <person name="Ohm R.A."/>
            <person name="Feau N."/>
            <person name="Henrissat B."/>
            <person name="Schoch C.L."/>
            <person name="Horwitz B.A."/>
            <person name="Barry K.W."/>
            <person name="Condon B.J."/>
            <person name="Copeland A.C."/>
            <person name="Dhillon B."/>
            <person name="Glaser F."/>
            <person name="Hesse C.N."/>
            <person name="Kosti I."/>
            <person name="LaButti K."/>
            <person name="Lindquist E.A."/>
            <person name="Lucas S."/>
            <person name="Salamov A.A."/>
            <person name="Bradshaw R.E."/>
            <person name="Ciuffetti L."/>
            <person name="Hamelin R.C."/>
            <person name="Kema G.H.J."/>
            <person name="Lawrence C."/>
            <person name="Scott J.A."/>
            <person name="Spatafora J.W."/>
            <person name="Turgeon B.G."/>
            <person name="de Wit P.J.G.M."/>
            <person name="Zhong S."/>
            <person name="Goodwin S.B."/>
            <person name="Grigoriev I.V."/>
        </authorList>
    </citation>
    <scope>NUCLEOTIDE SEQUENCE [LARGE SCALE GENOMIC DNA]</scope>
    <source>
        <strain evidence="4">28A</strain>
    </source>
</reference>
<dbReference type="EMBL" id="KB908515">
    <property type="protein sequence ID" value="EOA89184.1"/>
    <property type="molecule type" value="Genomic_DNA"/>
</dbReference>
<feature type="transmembrane region" description="Helical" evidence="2">
    <location>
        <begin position="110"/>
        <end position="131"/>
    </location>
</feature>
<keyword evidence="2" id="KW-0812">Transmembrane</keyword>
<evidence type="ECO:0000256" key="2">
    <source>
        <dbReference type="SAM" id="Phobius"/>
    </source>
</evidence>
<sequence>MAAIGGGEGRHSSSRLRSIPTAGRPERHHRGGHDHGGGGGGDAAGDDDDDLPEDDVRHMATQIGELLCACAMLRRSCASLPVAGTLSRQCVALSRRLVRGVLSSCQPSNALPSLVVVSVVVVVVVVAAASLRRVSMHLISSHSRPPACPDALADARRNPQISCAHP</sequence>
<keyword evidence="4" id="KW-1185">Reference proteome</keyword>
<proteinExistence type="predicted"/>
<evidence type="ECO:0000256" key="1">
    <source>
        <dbReference type="SAM" id="MobiDB-lite"/>
    </source>
</evidence>
<evidence type="ECO:0000313" key="3">
    <source>
        <dbReference type="EMBL" id="EOA89184.1"/>
    </source>
</evidence>
<evidence type="ECO:0000313" key="4">
    <source>
        <dbReference type="Proteomes" id="UP000016935"/>
    </source>
</evidence>